<comment type="caution">
    <text evidence="1">The sequence shown here is derived from an EMBL/GenBank/DDBJ whole genome shotgun (WGS) entry which is preliminary data.</text>
</comment>
<evidence type="ECO:0000313" key="2">
    <source>
        <dbReference type="Proteomes" id="UP000555103"/>
    </source>
</evidence>
<dbReference type="RefSeq" id="WP_246348143.1">
    <property type="nucleotide sequence ID" value="NZ_JACIEP010000037.1"/>
</dbReference>
<proteinExistence type="predicted"/>
<keyword evidence="2" id="KW-1185">Reference proteome</keyword>
<gene>
    <name evidence="1" type="ORF">GGR21_004301</name>
</gene>
<organism evidence="1 2">
    <name type="scientific">Dysgonomonas hofstadii</name>
    <dbReference type="NCBI Taxonomy" id="637886"/>
    <lineage>
        <taxon>Bacteria</taxon>
        <taxon>Pseudomonadati</taxon>
        <taxon>Bacteroidota</taxon>
        <taxon>Bacteroidia</taxon>
        <taxon>Bacteroidales</taxon>
        <taxon>Dysgonomonadaceae</taxon>
        <taxon>Dysgonomonas</taxon>
    </lineage>
</organism>
<dbReference type="EMBL" id="JACIEP010000037">
    <property type="protein sequence ID" value="MBB4038362.1"/>
    <property type="molecule type" value="Genomic_DNA"/>
</dbReference>
<accession>A0A840D158</accession>
<dbReference type="Gene3D" id="2.180.10.10">
    <property type="entry name" value="RHS repeat-associated core"/>
    <property type="match status" value="1"/>
</dbReference>
<dbReference type="NCBIfam" id="TIGR03696">
    <property type="entry name" value="Rhs_assc_core"/>
    <property type="match status" value="1"/>
</dbReference>
<protein>
    <submittedName>
        <fullName evidence="1">RHS repeat-associated protein</fullName>
    </submittedName>
</protein>
<sequence>MTHNGNQLLKAEDAIGLINLEVSADFKNYSNVAIEYTYNKNGAMTKDLNKGISQIQYNSLNLPTLMDIKNRDGEGRNEYTYSASGVKLQVKRRWNPAHSTSPVIGSAVNVNALTETKTTDYAGNKIYEDDKLKILVDGGYIENDKYHFYIKDHLGNNRIVIDQYNNQIQSTQYYPFGMSFAESTGQSAQPYKYNDKELDGMHGLNWYDSDARFYDLAIPRTPTPDPHAESYYAWSPYAWVANNPMRIIDPTGMDWVSRIVDSVKEYYYDRDVLSQDDVISKYGEKGGVTHIASGTSFTKYNKDGSVKSQYTFFNDGSEENSYGAVVDANGNLMADDKIIYGNDFTIFGTSDNSVNAETLHKNLFGTSYIGPDNPKTYGNKGLGIDPADSYQYLPRNLSEYPAIQHDMRYDAKKATGLRDALLNKKVIGADIKLTIGSASIMMHPSVPMKDKGRATAVTLAFGNISIAKFLMAIW</sequence>
<dbReference type="Proteomes" id="UP000555103">
    <property type="component" value="Unassembled WGS sequence"/>
</dbReference>
<dbReference type="PANTHER" id="PTHR32305:SF15">
    <property type="entry name" value="PROTEIN RHSA-RELATED"/>
    <property type="match status" value="1"/>
</dbReference>
<evidence type="ECO:0000313" key="1">
    <source>
        <dbReference type="EMBL" id="MBB4038362.1"/>
    </source>
</evidence>
<dbReference type="AlphaFoldDB" id="A0A840D158"/>
<dbReference type="InterPro" id="IPR050708">
    <property type="entry name" value="T6SS_VgrG/RHS"/>
</dbReference>
<dbReference type="PANTHER" id="PTHR32305">
    <property type="match status" value="1"/>
</dbReference>
<reference evidence="1 2" key="1">
    <citation type="submission" date="2020-08" db="EMBL/GenBank/DDBJ databases">
        <title>Genomic Encyclopedia of Type Strains, Phase IV (KMG-IV): sequencing the most valuable type-strain genomes for metagenomic binning, comparative biology and taxonomic classification.</title>
        <authorList>
            <person name="Goeker M."/>
        </authorList>
    </citation>
    <scope>NUCLEOTIDE SEQUENCE [LARGE SCALE GENOMIC DNA]</scope>
    <source>
        <strain evidence="1 2">DSM 104969</strain>
    </source>
</reference>
<name>A0A840D158_9BACT</name>
<dbReference type="InterPro" id="IPR022385">
    <property type="entry name" value="Rhs_assc_core"/>
</dbReference>